<dbReference type="EMBL" id="QPJY01000018">
    <property type="protein sequence ID" value="RCX22419.1"/>
    <property type="molecule type" value="Genomic_DNA"/>
</dbReference>
<comment type="caution">
    <text evidence="2">The sequence shown here is derived from an EMBL/GenBank/DDBJ whole genome shotgun (WGS) entry which is preliminary data.</text>
</comment>
<sequence length="385" mass="42338">MRILLAEASGRGFLCHYAHALALGLHQAGHQVRLLTGDRDELAAWEMPFPKAACLASGWRGWRCLARAVRAFAPEIVHLQWVGSAPAAIAFTRWARRRGVRVVYTPHNILPHERRWLVMPLYRLLYGEVDRIVARDRHLAWALEELLDASRERVVLLPGSPNLLAHPDMPRREPAGLPAREAAELRLLFFGHGCSRKGLDGLLGLLAGRSWPASLHLVVAGEGVLRGVEPALLEQVRRRLRLTVLDHYVEPVAVAGLFTGADLLLMPYVKQCRSPLLDLAAAFRLPVLRSDRVQGAAFWEGVHGVTVVHDDMPALAAALMGLVKGPERLVSMRRALAREGGVESAIHRLAAGHLHLYRQLAAVPGTTSAATAEVFDPGFDGSWRG</sequence>
<evidence type="ECO:0000313" key="2">
    <source>
        <dbReference type="EMBL" id="RCX22419.1"/>
    </source>
</evidence>
<dbReference type="PANTHER" id="PTHR12526">
    <property type="entry name" value="GLYCOSYLTRANSFERASE"/>
    <property type="match status" value="1"/>
</dbReference>
<keyword evidence="3" id="KW-1185">Reference proteome</keyword>
<name>A0A369BLF0_9GAMM</name>
<dbReference type="InterPro" id="IPR028098">
    <property type="entry name" value="Glyco_trans_4-like_N"/>
</dbReference>
<dbReference type="SUPFAM" id="SSF53756">
    <property type="entry name" value="UDP-Glycosyltransferase/glycogen phosphorylase"/>
    <property type="match status" value="1"/>
</dbReference>
<reference evidence="2 3" key="1">
    <citation type="submission" date="2018-07" db="EMBL/GenBank/DDBJ databases">
        <title>Genomic Encyclopedia of Type Strains, Phase IV (KMG-IV): sequencing the most valuable type-strain genomes for metagenomic binning, comparative biology and taxonomic classification.</title>
        <authorList>
            <person name="Goeker M."/>
        </authorList>
    </citation>
    <scope>NUCLEOTIDE SEQUENCE [LARGE SCALE GENOMIC DNA]</scope>
    <source>
        <strain evidence="2 3">DSM 26407</strain>
    </source>
</reference>
<keyword evidence="2" id="KW-0808">Transferase</keyword>
<dbReference type="AlphaFoldDB" id="A0A369BLF0"/>
<dbReference type="Pfam" id="PF13439">
    <property type="entry name" value="Glyco_transf_4"/>
    <property type="match status" value="1"/>
</dbReference>
<organism evidence="2 3">
    <name type="scientific">Thioalbus denitrificans</name>
    <dbReference type="NCBI Taxonomy" id="547122"/>
    <lineage>
        <taxon>Bacteria</taxon>
        <taxon>Pseudomonadati</taxon>
        <taxon>Pseudomonadota</taxon>
        <taxon>Gammaproteobacteria</taxon>
        <taxon>Chromatiales</taxon>
        <taxon>Ectothiorhodospiraceae</taxon>
        <taxon>Thioalbus</taxon>
    </lineage>
</organism>
<dbReference type="OrthoDB" id="9771846at2"/>
<accession>A0A369BLF0</accession>
<dbReference type="PANTHER" id="PTHR12526:SF638">
    <property type="entry name" value="SPORE COAT PROTEIN SA"/>
    <property type="match status" value="1"/>
</dbReference>
<protein>
    <submittedName>
        <fullName evidence="2">Glycosyltransferase involved in cell wall biosynthesis</fullName>
    </submittedName>
</protein>
<dbReference type="GO" id="GO:0016757">
    <property type="term" value="F:glycosyltransferase activity"/>
    <property type="evidence" value="ECO:0007669"/>
    <property type="project" value="TreeGrafter"/>
</dbReference>
<evidence type="ECO:0000259" key="1">
    <source>
        <dbReference type="Pfam" id="PF13439"/>
    </source>
</evidence>
<feature type="domain" description="Glycosyltransferase subfamily 4-like N-terminal" evidence="1">
    <location>
        <begin position="17"/>
        <end position="158"/>
    </location>
</feature>
<dbReference type="RefSeq" id="WP_114281315.1">
    <property type="nucleotide sequence ID" value="NZ_QPJY01000018.1"/>
</dbReference>
<dbReference type="Gene3D" id="3.40.50.2000">
    <property type="entry name" value="Glycogen Phosphorylase B"/>
    <property type="match status" value="2"/>
</dbReference>
<evidence type="ECO:0000313" key="3">
    <source>
        <dbReference type="Proteomes" id="UP000252707"/>
    </source>
</evidence>
<dbReference type="Proteomes" id="UP000252707">
    <property type="component" value="Unassembled WGS sequence"/>
</dbReference>
<gene>
    <name evidence="2" type="ORF">DFQ59_11832</name>
</gene>
<proteinExistence type="predicted"/>